<dbReference type="GO" id="GO:0042602">
    <property type="term" value="F:riboflavin reductase (NADPH) activity"/>
    <property type="evidence" value="ECO:0007669"/>
    <property type="project" value="TreeGrafter"/>
</dbReference>
<evidence type="ECO:0000313" key="4">
    <source>
        <dbReference type="Proteomes" id="UP000248887"/>
    </source>
</evidence>
<dbReference type="GO" id="GO:0004497">
    <property type="term" value="F:monooxygenase activity"/>
    <property type="evidence" value="ECO:0007669"/>
    <property type="project" value="UniProtKB-KW"/>
</dbReference>
<dbReference type="AlphaFoldDB" id="A0A2W5QVQ3"/>
<dbReference type="InterPro" id="IPR012349">
    <property type="entry name" value="Split_barrel_FMN-bd"/>
</dbReference>
<dbReference type="PANTHER" id="PTHR30466:SF1">
    <property type="entry name" value="FMN REDUCTASE (NADH) RUTF"/>
    <property type="match status" value="1"/>
</dbReference>
<dbReference type="InterPro" id="IPR002563">
    <property type="entry name" value="Flavin_Rdtase-like_dom"/>
</dbReference>
<dbReference type="InterPro" id="IPR050268">
    <property type="entry name" value="NADH-dep_flavin_reductase"/>
</dbReference>
<protein>
    <submittedName>
        <fullName evidence="3">Nitrilotriacetate monooxygenase</fullName>
    </submittedName>
</protein>
<dbReference type="PANTHER" id="PTHR30466">
    <property type="entry name" value="FLAVIN REDUCTASE"/>
    <property type="match status" value="1"/>
</dbReference>
<evidence type="ECO:0000259" key="2">
    <source>
        <dbReference type="SMART" id="SM00903"/>
    </source>
</evidence>
<gene>
    <name evidence="3" type="ORF">DI549_10200</name>
</gene>
<organism evidence="3 4">
    <name type="scientific">Ancylobacter novellus</name>
    <name type="common">Thiobacillus novellus</name>
    <dbReference type="NCBI Taxonomy" id="921"/>
    <lineage>
        <taxon>Bacteria</taxon>
        <taxon>Pseudomonadati</taxon>
        <taxon>Pseudomonadota</taxon>
        <taxon>Alphaproteobacteria</taxon>
        <taxon>Hyphomicrobiales</taxon>
        <taxon>Xanthobacteraceae</taxon>
        <taxon>Ancylobacter</taxon>
    </lineage>
</organism>
<dbReference type="Pfam" id="PF01613">
    <property type="entry name" value="Flavin_Reduct"/>
    <property type="match status" value="1"/>
</dbReference>
<sequence length="174" mass="18005">MISVSAARPLEAVDPALVEAFKRAMGLTASAVTVITAGQGTEARGLTATAVASVSIAPPTLLICVNRDGDAHRAIARFGAFCVNVLAEANRPVADRFAGRQGLVGADKFQDAGWASLVTGAPALEGALVSVDCTLAESVEAYTHTVFFGTVRAVRLGPAEPPLIHFDRAYRSLA</sequence>
<evidence type="ECO:0000313" key="3">
    <source>
        <dbReference type="EMBL" id="PZQ82821.1"/>
    </source>
</evidence>
<evidence type="ECO:0000256" key="1">
    <source>
        <dbReference type="ARBA" id="ARBA00023002"/>
    </source>
</evidence>
<comment type="caution">
    <text evidence="3">The sequence shown here is derived from an EMBL/GenBank/DDBJ whole genome shotgun (WGS) entry which is preliminary data.</text>
</comment>
<name>A0A2W5QVQ3_ANCNO</name>
<dbReference type="GO" id="GO:0010181">
    <property type="term" value="F:FMN binding"/>
    <property type="evidence" value="ECO:0007669"/>
    <property type="project" value="InterPro"/>
</dbReference>
<keyword evidence="1" id="KW-0560">Oxidoreductase</keyword>
<dbReference type="Gene3D" id="2.30.110.10">
    <property type="entry name" value="Electron Transport, Fmn-binding Protein, Chain A"/>
    <property type="match status" value="1"/>
</dbReference>
<keyword evidence="3" id="KW-0503">Monooxygenase</keyword>
<dbReference type="SUPFAM" id="SSF50475">
    <property type="entry name" value="FMN-binding split barrel"/>
    <property type="match status" value="1"/>
</dbReference>
<reference evidence="3 4" key="1">
    <citation type="submission" date="2017-08" db="EMBL/GenBank/DDBJ databases">
        <title>Infants hospitalized years apart are colonized by the same room-sourced microbial strains.</title>
        <authorList>
            <person name="Brooks B."/>
            <person name="Olm M.R."/>
            <person name="Firek B.A."/>
            <person name="Baker R."/>
            <person name="Thomas B.C."/>
            <person name="Morowitz M.J."/>
            <person name="Banfield J.F."/>
        </authorList>
    </citation>
    <scope>NUCLEOTIDE SEQUENCE [LARGE SCALE GENOMIC DNA]</scope>
    <source>
        <strain evidence="3">S2_005_001_R2_27</strain>
    </source>
</reference>
<feature type="domain" description="Flavin reductase like" evidence="2">
    <location>
        <begin position="25"/>
        <end position="172"/>
    </location>
</feature>
<dbReference type="SMART" id="SM00903">
    <property type="entry name" value="Flavin_Reduct"/>
    <property type="match status" value="1"/>
</dbReference>
<dbReference type="EMBL" id="QFQD01000028">
    <property type="protein sequence ID" value="PZQ82821.1"/>
    <property type="molecule type" value="Genomic_DNA"/>
</dbReference>
<accession>A0A2W5QVQ3</accession>
<proteinExistence type="predicted"/>
<dbReference type="Proteomes" id="UP000248887">
    <property type="component" value="Unassembled WGS sequence"/>
</dbReference>